<reference evidence="7" key="1">
    <citation type="submission" date="2019-04" db="EMBL/GenBank/DDBJ databases">
        <title>Evolution of Biomass-Degrading Anaerobic Consortia Revealed by Metagenomics.</title>
        <authorList>
            <person name="Peng X."/>
        </authorList>
    </citation>
    <scope>NUCLEOTIDE SEQUENCE</scope>
    <source>
        <strain evidence="7">SIG141</strain>
    </source>
</reference>
<dbReference type="Pfam" id="PF00069">
    <property type="entry name" value="Pkinase"/>
    <property type="match status" value="1"/>
</dbReference>
<dbReference type="GO" id="GO:0005829">
    <property type="term" value="C:cytosol"/>
    <property type="evidence" value="ECO:0007669"/>
    <property type="project" value="TreeGrafter"/>
</dbReference>
<evidence type="ECO:0000313" key="8">
    <source>
        <dbReference type="Proteomes" id="UP000763088"/>
    </source>
</evidence>
<accession>A0A928BUW9</accession>
<dbReference type="Proteomes" id="UP000763088">
    <property type="component" value="Unassembled WGS sequence"/>
</dbReference>
<feature type="binding site" evidence="5">
    <location>
        <position position="54"/>
    </location>
    <ligand>
        <name>ATP</name>
        <dbReference type="ChEBI" id="CHEBI:30616"/>
    </ligand>
</feature>
<comment type="caution">
    <text evidence="7">The sequence shown here is derived from an EMBL/GenBank/DDBJ whole genome shotgun (WGS) entry which is preliminary data.</text>
</comment>
<dbReference type="PROSITE" id="PS00107">
    <property type="entry name" value="PROTEIN_KINASE_ATP"/>
    <property type="match status" value="1"/>
</dbReference>
<dbReference type="GO" id="GO:0034045">
    <property type="term" value="C:phagophore assembly site membrane"/>
    <property type="evidence" value="ECO:0007669"/>
    <property type="project" value="TreeGrafter"/>
</dbReference>
<organism evidence="7 8">
    <name type="scientific">Xylanibacter ruminicola</name>
    <name type="common">Prevotella ruminicola</name>
    <dbReference type="NCBI Taxonomy" id="839"/>
    <lineage>
        <taxon>Bacteria</taxon>
        <taxon>Pseudomonadati</taxon>
        <taxon>Bacteroidota</taxon>
        <taxon>Bacteroidia</taxon>
        <taxon>Bacteroidales</taxon>
        <taxon>Prevotellaceae</taxon>
        <taxon>Xylanibacter</taxon>
    </lineage>
</organism>
<dbReference type="Gene3D" id="3.30.200.20">
    <property type="entry name" value="Phosphorylase Kinase, domain 1"/>
    <property type="match status" value="1"/>
</dbReference>
<evidence type="ECO:0000256" key="4">
    <source>
        <dbReference type="ARBA" id="ARBA00022840"/>
    </source>
</evidence>
<evidence type="ECO:0000256" key="2">
    <source>
        <dbReference type="ARBA" id="ARBA00022741"/>
    </source>
</evidence>
<evidence type="ECO:0000256" key="1">
    <source>
        <dbReference type="ARBA" id="ARBA00022679"/>
    </source>
</evidence>
<dbReference type="GO" id="GO:0042594">
    <property type="term" value="P:response to starvation"/>
    <property type="evidence" value="ECO:0007669"/>
    <property type="project" value="TreeGrafter"/>
</dbReference>
<keyword evidence="2 5" id="KW-0547">Nucleotide-binding</keyword>
<dbReference type="GO" id="GO:0005776">
    <property type="term" value="C:autophagosome"/>
    <property type="evidence" value="ECO:0007669"/>
    <property type="project" value="TreeGrafter"/>
</dbReference>
<dbReference type="Gene3D" id="1.10.510.10">
    <property type="entry name" value="Transferase(Phosphotransferase) domain 1"/>
    <property type="match status" value="1"/>
</dbReference>
<feature type="domain" description="Protein kinase" evidence="6">
    <location>
        <begin position="21"/>
        <end position="310"/>
    </location>
</feature>
<name>A0A928BUW9_XYLRU</name>
<dbReference type="GO" id="GO:0005524">
    <property type="term" value="F:ATP binding"/>
    <property type="evidence" value="ECO:0007669"/>
    <property type="project" value="UniProtKB-UniRule"/>
</dbReference>
<dbReference type="InterPro" id="IPR000719">
    <property type="entry name" value="Prot_kinase_dom"/>
</dbReference>
<dbReference type="InterPro" id="IPR011990">
    <property type="entry name" value="TPR-like_helical_dom_sf"/>
</dbReference>
<dbReference type="InterPro" id="IPR011009">
    <property type="entry name" value="Kinase-like_dom_sf"/>
</dbReference>
<dbReference type="GO" id="GO:0004674">
    <property type="term" value="F:protein serine/threonine kinase activity"/>
    <property type="evidence" value="ECO:0007669"/>
    <property type="project" value="UniProtKB-KW"/>
</dbReference>
<dbReference type="PANTHER" id="PTHR24348">
    <property type="entry name" value="SERINE/THREONINE-PROTEIN KINASE UNC-51-RELATED"/>
    <property type="match status" value="1"/>
</dbReference>
<keyword evidence="4 5" id="KW-0067">ATP-binding</keyword>
<dbReference type="EMBL" id="SUYD01000010">
    <property type="protein sequence ID" value="MBE6266542.1"/>
    <property type="molecule type" value="Genomic_DNA"/>
</dbReference>
<dbReference type="CDD" id="cd14014">
    <property type="entry name" value="STKc_PknB_like"/>
    <property type="match status" value="1"/>
</dbReference>
<evidence type="ECO:0000256" key="5">
    <source>
        <dbReference type="PROSITE-ProRule" id="PRU10141"/>
    </source>
</evidence>
<dbReference type="PANTHER" id="PTHR24348:SF22">
    <property type="entry name" value="NON-SPECIFIC SERINE_THREONINE PROTEIN KINASE"/>
    <property type="match status" value="1"/>
</dbReference>
<dbReference type="AlphaFoldDB" id="A0A928BUW9"/>
<keyword evidence="3 7" id="KW-0418">Kinase</keyword>
<keyword evidence="1" id="KW-0808">Transferase</keyword>
<dbReference type="PROSITE" id="PS50011">
    <property type="entry name" value="PROTEIN_KINASE_DOM"/>
    <property type="match status" value="1"/>
</dbReference>
<proteinExistence type="predicted"/>
<dbReference type="InterPro" id="IPR017441">
    <property type="entry name" value="Protein_kinase_ATP_BS"/>
</dbReference>
<dbReference type="InterPro" id="IPR045269">
    <property type="entry name" value="Atg1-like"/>
</dbReference>
<keyword evidence="7" id="KW-0723">Serine/threonine-protein kinase</keyword>
<evidence type="ECO:0000256" key="3">
    <source>
        <dbReference type="ARBA" id="ARBA00022777"/>
    </source>
</evidence>
<gene>
    <name evidence="7" type="ORF">E7102_08740</name>
</gene>
<dbReference type="Gene3D" id="1.25.40.10">
    <property type="entry name" value="Tetratricopeptide repeat domain"/>
    <property type="match status" value="1"/>
</dbReference>
<evidence type="ECO:0000313" key="7">
    <source>
        <dbReference type="EMBL" id="MBE6266542.1"/>
    </source>
</evidence>
<dbReference type="SUPFAM" id="SSF56112">
    <property type="entry name" value="Protein kinase-like (PK-like)"/>
    <property type="match status" value="1"/>
</dbReference>
<sequence>MAICKIQGNAEKQQGIYYEFDSSDEPLGVGGMGKVYKGLCINEITGQTKKVAIKFMYSDLPPHAIERARREASIRIKNENLVEMLGFIETEETNVLGEITHRYHVVSELLEGVMLDDLLQGNLNDRYGNPVPFAQKLYSDFQKDVYHFAINIIRNVVSGLMALHDAGYLHRDIDPTNIMVTTDGHIKLIDFGIAKQRRSLTTNDKSLTVAGVFMGKPEYAAPELVLGDIKSQDQTTDIYSVGILMFQCLVGHPPFEGDRHEVLHSQLHQKLPLNLIKNKDIRKIVEKATEKSRSRRFQSAAEFRVAIDHLPSDLSKSSFEWKKSYTIAASIVAIMIVGASAVSLIPSKTDDPEPPSPTEVVQSGYQSAVALLRDGNTAKDGVVKLENLSKDGDSEASYLLSRLLFKSEAAQDYCPDSIVQMQSFTGMTVDNAKAHQLLELAVKQDSTNYRALFELASDYFGGSSRASEYNRNTKQALQLFYKALEHAQKDGNAEYIQRSQTNIQKLEAIMK</sequence>
<protein>
    <submittedName>
        <fullName evidence="7">Serine/threonine protein kinase</fullName>
    </submittedName>
</protein>
<evidence type="ECO:0000259" key="6">
    <source>
        <dbReference type="PROSITE" id="PS50011"/>
    </source>
</evidence>
<dbReference type="SUPFAM" id="SSF81901">
    <property type="entry name" value="HCP-like"/>
    <property type="match status" value="1"/>
</dbReference>